<evidence type="ECO:0000256" key="4">
    <source>
        <dbReference type="ARBA" id="ARBA00023274"/>
    </source>
</evidence>
<dbReference type="InterPro" id="IPR005822">
    <property type="entry name" value="Ribosomal_uL13"/>
</dbReference>
<dbReference type="InterPro" id="IPR005823">
    <property type="entry name" value="Ribosomal_uL13_bac-type"/>
</dbReference>
<dbReference type="GO" id="GO:0006412">
    <property type="term" value="P:translation"/>
    <property type="evidence" value="ECO:0007669"/>
    <property type="project" value="UniProtKB-UniRule"/>
</dbReference>
<dbReference type="HAMAP" id="MF_01366">
    <property type="entry name" value="Ribosomal_uL13"/>
    <property type="match status" value="1"/>
</dbReference>
<keyword evidence="4 6" id="KW-0687">Ribonucleoprotein</keyword>
<comment type="subunit">
    <text evidence="2 6">Part of the 50S ribosomal subunit.</text>
</comment>
<dbReference type="PANTHER" id="PTHR11545:SF2">
    <property type="entry name" value="LARGE RIBOSOMAL SUBUNIT PROTEIN UL13M"/>
    <property type="match status" value="1"/>
</dbReference>
<dbReference type="AlphaFoldDB" id="A7HXB1"/>
<dbReference type="STRING" id="402881.Plav_2937"/>
<evidence type="ECO:0000256" key="7">
    <source>
        <dbReference type="RuleBase" id="RU003877"/>
    </source>
</evidence>
<sequence>MTLTGAQGSPKSSAEPGARAWPLSICSFARIFRMKTYSAKAAEIEKKWIVIDAEGIVVGRLASYVANILRGKHKTTYTPHLDCGDNVIIVNAAKVQFTGAKYDDKRYYRHTGHPGGIKETSPKRILEGRFPERVLELAVKRMIPRGPLGRKQMGNLHIYGGAEHPHEAQQPKKIDFAALNRKNVRIA</sequence>
<evidence type="ECO:0000256" key="5">
    <source>
        <dbReference type="ARBA" id="ARBA00035201"/>
    </source>
</evidence>
<dbReference type="eggNOG" id="COG0102">
    <property type="taxonomic scope" value="Bacteria"/>
</dbReference>
<evidence type="ECO:0000256" key="6">
    <source>
        <dbReference type="HAMAP-Rule" id="MF_01366"/>
    </source>
</evidence>
<gene>
    <name evidence="6 8" type="primary">rplM</name>
    <name evidence="9" type="ordered locus">Plav_2937</name>
</gene>
<keyword evidence="3 6" id="KW-0689">Ribosomal protein</keyword>
<dbReference type="PANTHER" id="PTHR11545">
    <property type="entry name" value="RIBOSOMAL PROTEIN L13"/>
    <property type="match status" value="1"/>
</dbReference>
<reference evidence="9 10" key="1">
    <citation type="journal article" date="2011" name="Stand. Genomic Sci.">
        <title>Complete genome sequence of Parvibaculum lavamentivorans type strain (DS-1(T)).</title>
        <authorList>
            <person name="Schleheck D."/>
            <person name="Weiss M."/>
            <person name="Pitluck S."/>
            <person name="Bruce D."/>
            <person name="Land M.L."/>
            <person name="Han S."/>
            <person name="Saunders E."/>
            <person name="Tapia R."/>
            <person name="Detter C."/>
            <person name="Brettin T."/>
            <person name="Han J."/>
            <person name="Woyke T."/>
            <person name="Goodwin L."/>
            <person name="Pennacchio L."/>
            <person name="Nolan M."/>
            <person name="Cook A.M."/>
            <person name="Kjelleberg S."/>
            <person name="Thomas T."/>
        </authorList>
    </citation>
    <scope>NUCLEOTIDE SEQUENCE [LARGE SCALE GENOMIC DNA]</scope>
    <source>
        <strain evidence="10">DS-1 / DSM 13023 / NCIMB 13966</strain>
    </source>
</reference>
<dbReference type="GO" id="GO:0003735">
    <property type="term" value="F:structural constituent of ribosome"/>
    <property type="evidence" value="ECO:0007669"/>
    <property type="project" value="InterPro"/>
</dbReference>
<dbReference type="EMBL" id="CP000774">
    <property type="protein sequence ID" value="ABS64544.1"/>
    <property type="molecule type" value="Genomic_DNA"/>
</dbReference>
<dbReference type="KEGG" id="pla:Plav_2937"/>
<evidence type="ECO:0000313" key="10">
    <source>
        <dbReference type="Proteomes" id="UP000006377"/>
    </source>
</evidence>
<dbReference type="CDD" id="cd00392">
    <property type="entry name" value="Ribosomal_L13"/>
    <property type="match status" value="1"/>
</dbReference>
<name>A7HXB1_PARL1</name>
<dbReference type="SUPFAM" id="SSF52161">
    <property type="entry name" value="Ribosomal protein L13"/>
    <property type="match status" value="1"/>
</dbReference>
<evidence type="ECO:0000313" key="9">
    <source>
        <dbReference type="EMBL" id="ABS64544.1"/>
    </source>
</evidence>
<keyword evidence="10" id="KW-1185">Reference proteome</keyword>
<dbReference type="NCBIfam" id="TIGR01066">
    <property type="entry name" value="rplM_bact"/>
    <property type="match status" value="1"/>
</dbReference>
<dbReference type="GO" id="GO:0022625">
    <property type="term" value="C:cytosolic large ribosomal subunit"/>
    <property type="evidence" value="ECO:0007669"/>
    <property type="project" value="TreeGrafter"/>
</dbReference>
<dbReference type="InterPro" id="IPR023563">
    <property type="entry name" value="Ribosomal_uL13_CS"/>
</dbReference>
<dbReference type="PROSITE" id="PS00783">
    <property type="entry name" value="RIBOSOMAL_L13"/>
    <property type="match status" value="1"/>
</dbReference>
<protein>
    <recommendedName>
        <fullName evidence="5 6">Large ribosomal subunit protein uL13</fullName>
    </recommendedName>
</protein>
<proteinExistence type="inferred from homology"/>
<dbReference type="GO" id="GO:0017148">
    <property type="term" value="P:negative regulation of translation"/>
    <property type="evidence" value="ECO:0007669"/>
    <property type="project" value="TreeGrafter"/>
</dbReference>
<organism evidence="9 10">
    <name type="scientific">Parvibaculum lavamentivorans (strain DS-1 / DSM 13023 / NCIMB 13966)</name>
    <dbReference type="NCBI Taxonomy" id="402881"/>
    <lineage>
        <taxon>Bacteria</taxon>
        <taxon>Pseudomonadati</taxon>
        <taxon>Pseudomonadota</taxon>
        <taxon>Alphaproteobacteria</taxon>
        <taxon>Hyphomicrobiales</taxon>
        <taxon>Parvibaculaceae</taxon>
        <taxon>Parvibaculum</taxon>
    </lineage>
</organism>
<dbReference type="GO" id="GO:0003729">
    <property type="term" value="F:mRNA binding"/>
    <property type="evidence" value="ECO:0007669"/>
    <property type="project" value="UniProtKB-ARBA"/>
</dbReference>
<evidence type="ECO:0000256" key="8">
    <source>
        <dbReference type="RuleBase" id="RU003878"/>
    </source>
</evidence>
<evidence type="ECO:0000256" key="2">
    <source>
        <dbReference type="ARBA" id="ARBA00011838"/>
    </source>
</evidence>
<dbReference type="Pfam" id="PF00572">
    <property type="entry name" value="Ribosomal_L13"/>
    <property type="match status" value="1"/>
</dbReference>
<evidence type="ECO:0000256" key="3">
    <source>
        <dbReference type="ARBA" id="ARBA00022980"/>
    </source>
</evidence>
<dbReference type="FunFam" id="3.90.1180.10:FF:000001">
    <property type="entry name" value="50S ribosomal protein L13"/>
    <property type="match status" value="1"/>
</dbReference>
<dbReference type="Proteomes" id="UP000006377">
    <property type="component" value="Chromosome"/>
</dbReference>
<accession>A7HXB1</accession>
<dbReference type="Gene3D" id="3.90.1180.10">
    <property type="entry name" value="Ribosomal protein L13"/>
    <property type="match status" value="1"/>
</dbReference>
<comment type="similarity">
    <text evidence="1 6 7">Belongs to the universal ribosomal protein uL13 family.</text>
</comment>
<dbReference type="InterPro" id="IPR036899">
    <property type="entry name" value="Ribosomal_uL13_sf"/>
</dbReference>
<dbReference type="HOGENOM" id="CLU_082184_2_0_5"/>
<evidence type="ECO:0000256" key="1">
    <source>
        <dbReference type="ARBA" id="ARBA00006227"/>
    </source>
</evidence>
<comment type="function">
    <text evidence="6 8">This protein is one of the early assembly proteins of the 50S ribosomal subunit, although it is not seen to bind rRNA by itself. It is important during the early stages of 50S assembly.</text>
</comment>